<evidence type="ECO:0000313" key="4">
    <source>
        <dbReference type="Proteomes" id="UP000215459"/>
    </source>
</evidence>
<dbReference type="Pfam" id="PF02698">
    <property type="entry name" value="DUF218"/>
    <property type="match status" value="1"/>
</dbReference>
<keyword evidence="4" id="KW-1185">Reference proteome</keyword>
<comment type="caution">
    <text evidence="3">The sequence shown here is derived from an EMBL/GenBank/DDBJ whole genome shotgun (WGS) entry which is preliminary data.</text>
</comment>
<keyword evidence="1" id="KW-0812">Transmembrane</keyword>
<sequence>MKWILYIATAALAAGGTLLWMLVSRYNGEIHHREKRQAIIVLGAAIKGEKPGPALKERLDYAYRLYSRGLAPVIICSGGSIKHRISEAEVMKQNLVEKGVPPDSILLEDRSTNTVQNIANTMKILKQHQWDDVYLVTHDYHMYRALFCARRYPVQVTPAPFHTRTLWMGYHKMRECLALIKYGVWYQFSQDPFSSSSPFRQK</sequence>
<dbReference type="InterPro" id="IPR003848">
    <property type="entry name" value="DUF218"/>
</dbReference>
<dbReference type="CDD" id="cd06259">
    <property type="entry name" value="YdcF-like"/>
    <property type="match status" value="1"/>
</dbReference>
<keyword evidence="1" id="KW-1133">Transmembrane helix</keyword>
<dbReference type="InterPro" id="IPR014729">
    <property type="entry name" value="Rossmann-like_a/b/a_fold"/>
</dbReference>
<reference evidence="3 4" key="1">
    <citation type="submission" date="2017-07" db="EMBL/GenBank/DDBJ databases">
        <title>The genome sequence of Paludifilum halophilum highlights mechanisms for microbial adaptation to high salt environemnts.</title>
        <authorList>
            <person name="Belbahri L."/>
        </authorList>
    </citation>
    <scope>NUCLEOTIDE SEQUENCE [LARGE SCALE GENOMIC DNA]</scope>
    <source>
        <strain evidence="3 4">DSM 102817</strain>
    </source>
</reference>
<evidence type="ECO:0000259" key="2">
    <source>
        <dbReference type="Pfam" id="PF02698"/>
    </source>
</evidence>
<name>A0A235B797_9BACL</name>
<evidence type="ECO:0000313" key="3">
    <source>
        <dbReference type="EMBL" id="OYD07475.1"/>
    </source>
</evidence>
<dbReference type="GO" id="GO:0000270">
    <property type="term" value="P:peptidoglycan metabolic process"/>
    <property type="evidence" value="ECO:0007669"/>
    <property type="project" value="TreeGrafter"/>
</dbReference>
<dbReference type="EMBL" id="NOWF01000006">
    <property type="protein sequence ID" value="OYD07475.1"/>
    <property type="molecule type" value="Genomic_DNA"/>
</dbReference>
<dbReference type="GO" id="GO:0005886">
    <property type="term" value="C:plasma membrane"/>
    <property type="evidence" value="ECO:0007669"/>
    <property type="project" value="TreeGrafter"/>
</dbReference>
<feature type="domain" description="DUF218" evidence="2">
    <location>
        <begin position="37"/>
        <end position="166"/>
    </location>
</feature>
<accession>A0A235B797</accession>
<dbReference type="PANTHER" id="PTHR30336">
    <property type="entry name" value="INNER MEMBRANE PROTEIN, PROBABLE PERMEASE"/>
    <property type="match status" value="1"/>
</dbReference>
<keyword evidence="1" id="KW-0472">Membrane</keyword>
<dbReference type="Gene3D" id="3.40.50.620">
    <property type="entry name" value="HUPs"/>
    <property type="match status" value="1"/>
</dbReference>
<organism evidence="3 4">
    <name type="scientific">Paludifilum halophilum</name>
    <dbReference type="NCBI Taxonomy" id="1642702"/>
    <lineage>
        <taxon>Bacteria</taxon>
        <taxon>Bacillati</taxon>
        <taxon>Bacillota</taxon>
        <taxon>Bacilli</taxon>
        <taxon>Bacillales</taxon>
        <taxon>Thermoactinomycetaceae</taxon>
        <taxon>Paludifilum</taxon>
    </lineage>
</organism>
<dbReference type="RefSeq" id="WP_094264711.1">
    <property type="nucleotide sequence ID" value="NZ_NOWF01000006.1"/>
</dbReference>
<dbReference type="PANTHER" id="PTHR30336:SF4">
    <property type="entry name" value="ENVELOPE BIOGENESIS FACTOR ELYC"/>
    <property type="match status" value="1"/>
</dbReference>
<dbReference type="GO" id="GO:0043164">
    <property type="term" value="P:Gram-negative-bacterium-type cell wall biogenesis"/>
    <property type="evidence" value="ECO:0007669"/>
    <property type="project" value="TreeGrafter"/>
</dbReference>
<dbReference type="AlphaFoldDB" id="A0A235B797"/>
<dbReference type="OrthoDB" id="9782395at2"/>
<dbReference type="InterPro" id="IPR051599">
    <property type="entry name" value="Cell_Envelope_Assoc"/>
</dbReference>
<dbReference type="Proteomes" id="UP000215459">
    <property type="component" value="Unassembled WGS sequence"/>
</dbReference>
<gene>
    <name evidence="3" type="ORF">CHM34_11280</name>
</gene>
<proteinExistence type="predicted"/>
<protein>
    <recommendedName>
        <fullName evidence="2">DUF218 domain-containing protein</fullName>
    </recommendedName>
</protein>
<evidence type="ECO:0000256" key="1">
    <source>
        <dbReference type="SAM" id="Phobius"/>
    </source>
</evidence>
<feature type="transmembrane region" description="Helical" evidence="1">
    <location>
        <begin position="6"/>
        <end position="23"/>
    </location>
</feature>